<dbReference type="RefSeq" id="WP_253243973.1">
    <property type="nucleotide sequence ID" value="NZ_JAMYJR010000073.1"/>
</dbReference>
<comment type="caution">
    <text evidence="1">The sequence shown here is derived from an EMBL/GenBank/DDBJ whole genome shotgun (WGS) entry which is preliminary data.</text>
</comment>
<keyword evidence="2" id="KW-1185">Reference proteome</keyword>
<accession>A0ABT1E6U5</accession>
<evidence type="ECO:0000313" key="1">
    <source>
        <dbReference type="EMBL" id="MCO8277971.1"/>
    </source>
</evidence>
<dbReference type="Proteomes" id="UP001523369">
    <property type="component" value="Unassembled WGS sequence"/>
</dbReference>
<gene>
    <name evidence="1" type="ORF">M1L60_46105</name>
</gene>
<proteinExistence type="predicted"/>
<sequence>MSASMRQPFPLLEIMPPVLNDVVLDFVWDQQKLWSLHLPVTQVSVAELEWHLDLPMWSLNGRPFVLTPKEVAQDPERFRDQYARTLAADTRFPLHLLVRPNRLTVLDGLHRLLKAGIEGRKTVLVKMVPPARLDDIAKVRTRS</sequence>
<organism evidence="1 2">
    <name type="scientific">Paractinoplanes aksuensis</name>
    <dbReference type="NCBI Taxonomy" id="2939490"/>
    <lineage>
        <taxon>Bacteria</taxon>
        <taxon>Bacillati</taxon>
        <taxon>Actinomycetota</taxon>
        <taxon>Actinomycetes</taxon>
        <taxon>Micromonosporales</taxon>
        <taxon>Micromonosporaceae</taxon>
        <taxon>Paractinoplanes</taxon>
    </lineage>
</organism>
<reference evidence="1 2" key="1">
    <citation type="submission" date="2022-06" db="EMBL/GenBank/DDBJ databases">
        <title>New Species of the Genus Actinoplanes, ActinopZanes ferrugineus.</title>
        <authorList>
            <person name="Ding P."/>
        </authorList>
    </citation>
    <scope>NUCLEOTIDE SEQUENCE [LARGE SCALE GENOMIC DNA]</scope>
    <source>
        <strain evidence="1 2">TRM88003</strain>
    </source>
</reference>
<dbReference type="EMBL" id="JAMYJR010000073">
    <property type="protein sequence ID" value="MCO8277971.1"/>
    <property type="molecule type" value="Genomic_DNA"/>
</dbReference>
<evidence type="ECO:0000313" key="2">
    <source>
        <dbReference type="Proteomes" id="UP001523369"/>
    </source>
</evidence>
<protein>
    <submittedName>
        <fullName evidence="1">Uncharacterized protein</fullName>
    </submittedName>
</protein>
<name>A0ABT1E6U5_9ACTN</name>